<gene>
    <name evidence="12" type="primary">secG</name>
    <name evidence="12" type="ORF">AACH06_20690</name>
</gene>
<evidence type="ECO:0000256" key="5">
    <source>
        <dbReference type="ARBA" id="ARBA00022475"/>
    </source>
</evidence>
<name>A0ABU9BXC1_9BURK</name>
<keyword evidence="7 11" id="KW-0653">Protein transport</keyword>
<comment type="similarity">
    <text evidence="2 11">Belongs to the SecG family.</text>
</comment>
<evidence type="ECO:0000313" key="13">
    <source>
        <dbReference type="Proteomes" id="UP001371218"/>
    </source>
</evidence>
<comment type="function">
    <text evidence="11">Involved in protein export. Participates in an early event of protein translocation.</text>
</comment>
<dbReference type="EMBL" id="JBBUTG010000015">
    <property type="protein sequence ID" value="MEK8033245.1"/>
    <property type="molecule type" value="Genomic_DNA"/>
</dbReference>
<keyword evidence="6 11" id="KW-0812">Transmembrane</keyword>
<proteinExistence type="inferred from homology"/>
<comment type="subcellular location">
    <subcellularLocation>
        <location evidence="1 11">Cell membrane</location>
        <topology evidence="1 11">Multi-pass membrane protein</topology>
    </subcellularLocation>
</comment>
<dbReference type="PANTHER" id="PTHR34182">
    <property type="entry name" value="PROTEIN-EXPORT MEMBRANE PROTEIN SECG"/>
    <property type="match status" value="1"/>
</dbReference>
<keyword evidence="4 11" id="KW-0813">Transport</keyword>
<keyword evidence="13" id="KW-1185">Reference proteome</keyword>
<dbReference type="Proteomes" id="UP001371218">
    <property type="component" value="Unassembled WGS sequence"/>
</dbReference>
<dbReference type="InterPro" id="IPR004692">
    <property type="entry name" value="SecG"/>
</dbReference>
<dbReference type="RefSeq" id="WP_341427664.1">
    <property type="nucleotide sequence ID" value="NZ_JBBUTG010000015.1"/>
</dbReference>
<dbReference type="PANTHER" id="PTHR34182:SF1">
    <property type="entry name" value="PROTEIN-EXPORT MEMBRANE PROTEIN SECG"/>
    <property type="match status" value="1"/>
</dbReference>
<protein>
    <recommendedName>
        <fullName evidence="3 11">Protein-export membrane protein SecG</fullName>
    </recommendedName>
</protein>
<evidence type="ECO:0000256" key="7">
    <source>
        <dbReference type="ARBA" id="ARBA00022927"/>
    </source>
</evidence>
<evidence type="ECO:0000256" key="9">
    <source>
        <dbReference type="ARBA" id="ARBA00023010"/>
    </source>
</evidence>
<accession>A0ABU9BXC1</accession>
<dbReference type="Pfam" id="PF03840">
    <property type="entry name" value="SecG"/>
    <property type="match status" value="1"/>
</dbReference>
<keyword evidence="8 11" id="KW-1133">Transmembrane helix</keyword>
<feature type="transmembrane region" description="Helical" evidence="11">
    <location>
        <begin position="54"/>
        <end position="76"/>
    </location>
</feature>
<evidence type="ECO:0000256" key="11">
    <source>
        <dbReference type="RuleBase" id="RU365087"/>
    </source>
</evidence>
<evidence type="ECO:0000256" key="8">
    <source>
        <dbReference type="ARBA" id="ARBA00022989"/>
    </source>
</evidence>
<keyword evidence="9 11" id="KW-0811">Translocation</keyword>
<keyword evidence="5 11" id="KW-1003">Cell membrane</keyword>
<evidence type="ECO:0000256" key="3">
    <source>
        <dbReference type="ARBA" id="ARBA00017876"/>
    </source>
</evidence>
<evidence type="ECO:0000256" key="10">
    <source>
        <dbReference type="ARBA" id="ARBA00023136"/>
    </source>
</evidence>
<evidence type="ECO:0000256" key="2">
    <source>
        <dbReference type="ARBA" id="ARBA00008445"/>
    </source>
</evidence>
<evidence type="ECO:0000256" key="4">
    <source>
        <dbReference type="ARBA" id="ARBA00022448"/>
    </source>
</evidence>
<evidence type="ECO:0000256" key="1">
    <source>
        <dbReference type="ARBA" id="ARBA00004651"/>
    </source>
</evidence>
<organism evidence="12 13">
    <name type="scientific">Ideonella lacteola</name>
    <dbReference type="NCBI Taxonomy" id="2984193"/>
    <lineage>
        <taxon>Bacteria</taxon>
        <taxon>Pseudomonadati</taxon>
        <taxon>Pseudomonadota</taxon>
        <taxon>Betaproteobacteria</taxon>
        <taxon>Burkholderiales</taxon>
        <taxon>Sphaerotilaceae</taxon>
        <taxon>Ideonella</taxon>
    </lineage>
</organism>
<dbReference type="PRINTS" id="PR01651">
    <property type="entry name" value="SECGEXPORT"/>
</dbReference>
<comment type="caution">
    <text evidence="12">The sequence shown here is derived from an EMBL/GenBank/DDBJ whole genome shotgun (WGS) entry which is preliminary data.</text>
</comment>
<evidence type="ECO:0000313" key="12">
    <source>
        <dbReference type="EMBL" id="MEK8033245.1"/>
    </source>
</evidence>
<sequence length="125" mass="11996">MHIWLNLLLVVQMLAAIAMIGLVLVQHGKGADMGASFGSGASGSLFGATGSANFLSRSTAVCASVFFLATLGLAFASNSGAAREESSGSVLDRAAPAAEVASGAASGAASAPAAAASSGPAIPTQ</sequence>
<comment type="caution">
    <text evidence="11">Lacks conserved residue(s) required for the propagation of feature annotation.</text>
</comment>
<evidence type="ECO:0000256" key="6">
    <source>
        <dbReference type="ARBA" id="ARBA00022692"/>
    </source>
</evidence>
<dbReference type="NCBIfam" id="TIGR00810">
    <property type="entry name" value="secG"/>
    <property type="match status" value="1"/>
</dbReference>
<keyword evidence="10 11" id="KW-0472">Membrane</keyword>
<reference evidence="12 13" key="1">
    <citation type="submission" date="2024-04" db="EMBL/GenBank/DDBJ databases">
        <title>Novel species of the genus Ideonella isolated from streams.</title>
        <authorList>
            <person name="Lu H."/>
        </authorList>
    </citation>
    <scope>NUCLEOTIDE SEQUENCE [LARGE SCALE GENOMIC DNA]</scope>
    <source>
        <strain evidence="12 13">DXS29W</strain>
    </source>
</reference>